<dbReference type="AlphaFoldDB" id="A0A7M1T2A3"/>
<comment type="catalytic activity">
    <reaction evidence="11 12">
        <text>ATP + H2O = ADP + phosphate + H(+)</text>
        <dbReference type="Rhea" id="RHEA:13065"/>
        <dbReference type="ChEBI" id="CHEBI:15377"/>
        <dbReference type="ChEBI" id="CHEBI:15378"/>
        <dbReference type="ChEBI" id="CHEBI:30616"/>
        <dbReference type="ChEBI" id="CHEBI:43474"/>
        <dbReference type="ChEBI" id="CHEBI:456216"/>
        <dbReference type="EC" id="5.6.2.4"/>
    </reaction>
</comment>
<reference evidence="14 15" key="1">
    <citation type="submission" date="2020-10" db="EMBL/GenBank/DDBJ databases">
        <title>Complete genome of Cruoricapor ignavus strain M1214 isolated from the blood culture of a febrile patient.</title>
        <authorList>
            <person name="Guglielmino C.J.D."/>
        </authorList>
    </citation>
    <scope>NUCLEOTIDE SEQUENCE [LARGE SCALE GENOMIC DNA]</scope>
    <source>
        <strain evidence="14 15">M1214</strain>
    </source>
</reference>
<dbReference type="InterPro" id="IPR014001">
    <property type="entry name" value="Helicase_ATP-bd"/>
</dbReference>
<dbReference type="GO" id="GO:0006310">
    <property type="term" value="P:DNA recombination"/>
    <property type="evidence" value="ECO:0007669"/>
    <property type="project" value="InterPro"/>
</dbReference>
<dbReference type="HAMAP" id="MF_00983">
    <property type="entry name" value="PriA"/>
    <property type="match status" value="1"/>
</dbReference>
<keyword evidence="2 12" id="KW-0235">DNA replication</keyword>
<dbReference type="GO" id="GO:0006270">
    <property type="term" value="P:DNA replication initiation"/>
    <property type="evidence" value="ECO:0007669"/>
    <property type="project" value="TreeGrafter"/>
</dbReference>
<dbReference type="Pfam" id="PF00270">
    <property type="entry name" value="DEAD"/>
    <property type="match status" value="1"/>
</dbReference>
<dbReference type="InterPro" id="IPR005259">
    <property type="entry name" value="PriA"/>
</dbReference>
<dbReference type="GO" id="GO:1990077">
    <property type="term" value="C:primosome complex"/>
    <property type="evidence" value="ECO:0007669"/>
    <property type="project" value="UniProtKB-UniRule"/>
</dbReference>
<dbReference type="GO" id="GO:0008270">
    <property type="term" value="F:zinc ion binding"/>
    <property type="evidence" value="ECO:0007669"/>
    <property type="project" value="UniProtKB-UniRule"/>
</dbReference>
<proteinExistence type="inferred from homology"/>
<dbReference type="GO" id="GO:0016787">
    <property type="term" value="F:hydrolase activity"/>
    <property type="evidence" value="ECO:0007669"/>
    <property type="project" value="UniProtKB-KW"/>
</dbReference>
<dbReference type="InterPro" id="IPR041236">
    <property type="entry name" value="PriA_C"/>
</dbReference>
<feature type="domain" description="Helicase ATP-binding" evidence="13">
    <location>
        <begin position="291"/>
        <end position="458"/>
    </location>
</feature>
<dbReference type="Gene3D" id="3.40.1440.60">
    <property type="entry name" value="PriA, 3(prime) DNA-binding domain"/>
    <property type="match status" value="1"/>
</dbReference>
<dbReference type="SMART" id="SM00490">
    <property type="entry name" value="HELICc"/>
    <property type="match status" value="1"/>
</dbReference>
<evidence type="ECO:0000256" key="10">
    <source>
        <dbReference type="ARBA" id="ARBA00023235"/>
    </source>
</evidence>
<keyword evidence="5 12" id="KW-0378">Hydrolase</keyword>
<evidence type="ECO:0000256" key="7">
    <source>
        <dbReference type="ARBA" id="ARBA00022833"/>
    </source>
</evidence>
<dbReference type="Pfam" id="PF18074">
    <property type="entry name" value="PriA_C"/>
    <property type="match status" value="1"/>
</dbReference>
<dbReference type="CDD" id="cd17929">
    <property type="entry name" value="DEXHc_priA"/>
    <property type="match status" value="1"/>
</dbReference>
<comment type="subunit">
    <text evidence="12">Component of the replication restart primosome.</text>
</comment>
<comment type="catalytic activity">
    <reaction evidence="12">
        <text>Couples ATP hydrolysis with the unwinding of duplex DNA by translocating in the 3'-5' direction.</text>
        <dbReference type="EC" id="5.6.2.4"/>
    </reaction>
</comment>
<dbReference type="Proteomes" id="UP000593605">
    <property type="component" value="Chromosome"/>
</dbReference>
<dbReference type="InterPro" id="IPR001650">
    <property type="entry name" value="Helicase_C-like"/>
</dbReference>
<evidence type="ECO:0000256" key="12">
    <source>
        <dbReference type="HAMAP-Rule" id="MF_00983"/>
    </source>
</evidence>
<dbReference type="GO" id="GO:0005524">
    <property type="term" value="F:ATP binding"/>
    <property type="evidence" value="ECO:0007669"/>
    <property type="project" value="UniProtKB-UniRule"/>
</dbReference>
<keyword evidence="3 12" id="KW-0479">Metal-binding</keyword>
<evidence type="ECO:0000256" key="11">
    <source>
        <dbReference type="ARBA" id="ARBA00048988"/>
    </source>
</evidence>
<evidence type="ECO:0000256" key="8">
    <source>
        <dbReference type="ARBA" id="ARBA00022840"/>
    </source>
</evidence>
<keyword evidence="8 12" id="KW-0067">ATP-binding</keyword>
<keyword evidence="1 12" id="KW-0639">Primosome</keyword>
<evidence type="ECO:0000256" key="6">
    <source>
        <dbReference type="ARBA" id="ARBA00022806"/>
    </source>
</evidence>
<dbReference type="EC" id="5.6.2.4" evidence="12"/>
<dbReference type="Pfam" id="PF00271">
    <property type="entry name" value="Helicase_C"/>
    <property type="match status" value="1"/>
</dbReference>
<feature type="binding site" evidence="12">
    <location>
        <position position="564"/>
    </location>
    <ligand>
        <name>Zn(2+)</name>
        <dbReference type="ChEBI" id="CHEBI:29105"/>
        <label>1</label>
    </ligand>
</feature>
<keyword evidence="4 12" id="KW-0547">Nucleotide-binding</keyword>
<keyword evidence="6 12" id="KW-0347">Helicase</keyword>
<keyword evidence="9 12" id="KW-0238">DNA-binding</keyword>
<accession>A0A7M1T2A3</accession>
<comment type="function">
    <text evidence="12">Initiates the restart of stalled replication forks, which reloads the replicative helicase on sites other than the origin of replication. Recognizes and binds to abandoned replication forks and remodels them to uncover a helicase loading site. Promotes assembly of the primosome at these replication forks.</text>
</comment>
<feature type="binding site" evidence="12">
    <location>
        <position position="551"/>
    </location>
    <ligand>
        <name>Zn(2+)</name>
        <dbReference type="ChEBI" id="CHEBI:29105"/>
        <label>2</label>
    </ligand>
</feature>
<dbReference type="Pfam" id="PF18319">
    <property type="entry name" value="Zn_ribbon_PriA"/>
    <property type="match status" value="1"/>
</dbReference>
<dbReference type="InterPro" id="IPR041222">
    <property type="entry name" value="PriA_3primeBD"/>
</dbReference>
<evidence type="ECO:0000256" key="1">
    <source>
        <dbReference type="ARBA" id="ARBA00022515"/>
    </source>
</evidence>
<dbReference type="Pfam" id="PF17764">
    <property type="entry name" value="PriA_3primeBD"/>
    <property type="match status" value="1"/>
</dbReference>
<comment type="similarity">
    <text evidence="12">Belongs to the helicase family. PriA subfamily.</text>
</comment>
<feature type="binding site" evidence="12">
    <location>
        <position position="524"/>
    </location>
    <ligand>
        <name>Zn(2+)</name>
        <dbReference type="ChEBI" id="CHEBI:29105"/>
        <label>1</label>
    </ligand>
</feature>
<dbReference type="KEGG" id="civ:IMZ16_00585"/>
<dbReference type="FunFam" id="3.40.50.300:FF:000489">
    <property type="entry name" value="Primosome assembly protein PriA"/>
    <property type="match status" value="1"/>
</dbReference>
<dbReference type="NCBIfam" id="TIGR00595">
    <property type="entry name" value="priA"/>
    <property type="match status" value="1"/>
</dbReference>
<dbReference type="PANTHER" id="PTHR30580:SF0">
    <property type="entry name" value="PRIMOSOMAL PROTEIN N"/>
    <property type="match status" value="1"/>
</dbReference>
<dbReference type="PANTHER" id="PTHR30580">
    <property type="entry name" value="PRIMOSOMAL PROTEIN N"/>
    <property type="match status" value="1"/>
</dbReference>
<dbReference type="Gene3D" id="3.40.50.300">
    <property type="entry name" value="P-loop containing nucleotide triphosphate hydrolases"/>
    <property type="match status" value="2"/>
</dbReference>
<dbReference type="PROSITE" id="PS51192">
    <property type="entry name" value="HELICASE_ATP_BIND_1"/>
    <property type="match status" value="1"/>
</dbReference>
<keyword evidence="10 12" id="KW-0413">Isomerase</keyword>
<evidence type="ECO:0000256" key="9">
    <source>
        <dbReference type="ARBA" id="ARBA00023125"/>
    </source>
</evidence>
<keyword evidence="7 12" id="KW-0862">Zinc</keyword>
<name>A0A7M1T2A3_9FLAO</name>
<dbReference type="GO" id="GO:0003677">
    <property type="term" value="F:DNA binding"/>
    <property type="evidence" value="ECO:0007669"/>
    <property type="project" value="UniProtKB-UniRule"/>
</dbReference>
<evidence type="ECO:0000256" key="3">
    <source>
        <dbReference type="ARBA" id="ARBA00022723"/>
    </source>
</evidence>
<dbReference type="CDD" id="cd18804">
    <property type="entry name" value="SF2_C_priA"/>
    <property type="match status" value="1"/>
</dbReference>
<dbReference type="FunFam" id="3.40.1440.60:FF:000001">
    <property type="entry name" value="Primosomal protein N"/>
    <property type="match status" value="1"/>
</dbReference>
<gene>
    <name evidence="12 14" type="primary">priA</name>
    <name evidence="14" type="ORF">IMZ16_00585</name>
</gene>
<dbReference type="InterPro" id="IPR042115">
    <property type="entry name" value="PriA_3primeBD_sf"/>
</dbReference>
<evidence type="ECO:0000256" key="5">
    <source>
        <dbReference type="ARBA" id="ARBA00022801"/>
    </source>
</evidence>
<evidence type="ECO:0000313" key="15">
    <source>
        <dbReference type="Proteomes" id="UP000593605"/>
    </source>
</evidence>
<dbReference type="SMART" id="SM00487">
    <property type="entry name" value="DEXDc"/>
    <property type="match status" value="1"/>
</dbReference>
<dbReference type="GO" id="GO:0006302">
    <property type="term" value="P:double-strand break repair"/>
    <property type="evidence" value="ECO:0007669"/>
    <property type="project" value="InterPro"/>
</dbReference>
<evidence type="ECO:0000256" key="4">
    <source>
        <dbReference type="ARBA" id="ARBA00022741"/>
    </source>
</evidence>
<dbReference type="EMBL" id="CP063145">
    <property type="protein sequence ID" value="QOR73980.1"/>
    <property type="molecule type" value="Genomic_DNA"/>
</dbReference>
<evidence type="ECO:0000256" key="2">
    <source>
        <dbReference type="ARBA" id="ARBA00022705"/>
    </source>
</evidence>
<dbReference type="InterPro" id="IPR040498">
    <property type="entry name" value="PriA_CRR"/>
</dbReference>
<dbReference type="InterPro" id="IPR011545">
    <property type="entry name" value="DEAD/DEAH_box_helicase_dom"/>
</dbReference>
<dbReference type="SUPFAM" id="SSF52540">
    <property type="entry name" value="P-loop containing nucleoside triphosphate hydrolases"/>
    <property type="match status" value="2"/>
</dbReference>
<evidence type="ECO:0000259" key="13">
    <source>
        <dbReference type="PROSITE" id="PS51192"/>
    </source>
</evidence>
<protein>
    <recommendedName>
        <fullName evidence="12">Replication restart protein PriA</fullName>
    </recommendedName>
    <alternativeName>
        <fullName evidence="12">ATP-dependent DNA helicase PriA</fullName>
        <ecNumber evidence="12">5.6.2.4</ecNumber>
    </alternativeName>
    <alternativeName>
        <fullName evidence="12">DNA 3'-5' helicase PriA</fullName>
    </alternativeName>
</protein>
<dbReference type="GO" id="GO:0006269">
    <property type="term" value="P:DNA replication, synthesis of primer"/>
    <property type="evidence" value="ECO:0007669"/>
    <property type="project" value="UniProtKB-KW"/>
</dbReference>
<dbReference type="RefSeq" id="WP_193440061.1">
    <property type="nucleotide sequence ID" value="NZ_CP063145.1"/>
</dbReference>
<dbReference type="InterPro" id="IPR027417">
    <property type="entry name" value="P-loop_NTPase"/>
</dbReference>
<feature type="binding site" evidence="12">
    <location>
        <position position="521"/>
    </location>
    <ligand>
        <name>Zn(2+)</name>
        <dbReference type="ChEBI" id="CHEBI:29105"/>
        <label>1</label>
    </ligand>
</feature>
<organism evidence="14 15">
    <name type="scientific">Cruoricaptor ignavus</name>
    <dbReference type="NCBI Taxonomy" id="1118202"/>
    <lineage>
        <taxon>Bacteria</taxon>
        <taxon>Pseudomonadati</taxon>
        <taxon>Bacteroidota</taxon>
        <taxon>Flavobacteriia</taxon>
        <taxon>Flavobacteriales</taxon>
        <taxon>Weeksellaceae</taxon>
        <taxon>Cruoricaptor</taxon>
    </lineage>
</organism>
<feature type="binding site" evidence="12">
    <location>
        <position position="530"/>
    </location>
    <ligand>
        <name>Zn(2+)</name>
        <dbReference type="ChEBI" id="CHEBI:29105"/>
        <label>2</label>
    </ligand>
</feature>
<feature type="binding site" evidence="12">
    <location>
        <position position="533"/>
    </location>
    <ligand>
        <name>Zn(2+)</name>
        <dbReference type="ChEBI" id="CHEBI:29105"/>
        <label>2</label>
    </ligand>
</feature>
<sequence length="814" mass="92803">MNFAEIILPLNLEGTFTYEIPSALKAAVLPGMRVLVPFRGRKVYTGVVFSVHENSPENFKPKEIISVLDSAPILPPEQLKFWEWLADYYLSNLGEIYRFAFPASLKLESETYLKLKPGAEIDYALLDSNEIYLLQALEVRQMVNLSDIEAFIPKKEIIKTINSLIDLEYIEVDEKIAERYQPKEVAFIGIRNLHEIKSQIPEILLSLKRSPRQQDLFLKILEFQTATDAPARKSEIFAEGNFGNAHLKGLIDKGLAEEFYLVQDRINSYTGELEAAEMLSAAQQEVLVKIDESFSLGKNVLLHGVTSSGKTHLYLKKIEDCIHSGKTALLLVPEISLTKQISSRLEKKFGSALAYYHSKLSDFEKIEIWKKIRHNDVKLLIGTRQSLFLPFQNLGLIIVDEEHDASYRPRDVSPNFHARDAALVLADLYRARAILGSATPSVESYYAAQMGKLEYIFLGQRFGGTAEPKVQLIDFKQALDTKAVRGDFSEKLLGALAEKISEKKQSIVLHNRRGFATVVECAQCGYVAYCSNCDVVMAYHKEANEMKCHYCGQRAAKPVQCPKCLSEQLLARGVGVEQIQEELIKIFPEAGVERMDVDSMRRKFAYEKLYEKISTGEADIIVGTQMITKGLDFANIDLVGIPRADHLLYVQNFRAEERAYQLITQAAGRAGRKSGNGEVLIQTYNPQHSVFRLIMENNYSEIYNYFLTERKNYHYPPFTKMIMIELKHRKEEKNDRAAKFLGSVLRNYLPDESVLGPEKAPIPKINTLYHNQILLKLPRGRRFHMYRKMLRRALAEFREVTAYQSIKLSLTVDY</sequence>
<feature type="binding site" evidence="12">
    <location>
        <position position="561"/>
    </location>
    <ligand>
        <name>Zn(2+)</name>
        <dbReference type="ChEBI" id="CHEBI:29105"/>
        <label>1</label>
    </ligand>
</feature>
<feature type="binding site" evidence="12">
    <location>
        <position position="548"/>
    </location>
    <ligand>
        <name>Zn(2+)</name>
        <dbReference type="ChEBI" id="CHEBI:29105"/>
        <label>2</label>
    </ligand>
</feature>
<evidence type="ECO:0000313" key="14">
    <source>
        <dbReference type="EMBL" id="QOR73980.1"/>
    </source>
</evidence>
<comment type="cofactor">
    <cofactor evidence="12">
        <name>Zn(2+)</name>
        <dbReference type="ChEBI" id="CHEBI:29105"/>
    </cofactor>
    <text evidence="12">Binds 2 zinc ions per subunit.</text>
</comment>
<dbReference type="GO" id="GO:0043138">
    <property type="term" value="F:3'-5' DNA helicase activity"/>
    <property type="evidence" value="ECO:0007669"/>
    <property type="project" value="UniProtKB-EC"/>
</dbReference>